<dbReference type="Proteomes" id="UP000799753">
    <property type="component" value="Unassembled WGS sequence"/>
</dbReference>
<dbReference type="EMBL" id="MU006782">
    <property type="protein sequence ID" value="KAF2642217.1"/>
    <property type="molecule type" value="Genomic_DNA"/>
</dbReference>
<dbReference type="OrthoDB" id="5384519at2759"/>
<sequence>MRVRLDVERYRLEQWVNTARRSRGGEEQVFDDASTAIMGRILNQQQTILDQLERFEKTYSDRIQGGARRGWARQTTKSVSLRILWAKGGRKRYTNLITQLSTLNGALQEILEVQQRQSIVIRQEYTETRISRIEKSIGNITQMLANSPGLQDQREKQGMLEELLESKGNARISASKTLDGITLAQGHKKPGSISTPDVEQNEWSAKIEAVREFQRRSRSLTAFQDKMRISSDSNIGSLKDKDIIEAEAAKEQPVVGEISDPTISAHQLMEHADTISRDNWKDLLEKLPANLRWGLKYSESGRSAAWTYIPSSVIKPTSIPLTIAGIPVVIPIRYKYPIRVPSAPPPDPRPFLIDPDQVVSDSIIEDVFTTFEGIRGFYLLLNGYLQLLIPDDYDLEDALNRNPSRFGGLEVSYVYFSILSTASSGDQPTAKGLTPPATSNITELRDTAQVPVHSETSGRLPQANRNRSIAPYELDFSHIIRARVKKRGTPSWFKGIQLFPLVLHACCHSGFGRRTS</sequence>
<proteinExistence type="predicted"/>
<gene>
    <name evidence="1" type="ORF">P280DRAFT_296990</name>
</gene>
<accession>A0A6A6S4K0</accession>
<dbReference type="InterPro" id="IPR038305">
    <property type="entry name" value="HeLo_sf"/>
</dbReference>
<dbReference type="AlphaFoldDB" id="A0A6A6S4K0"/>
<organism evidence="1 2">
    <name type="scientific">Massarina eburnea CBS 473.64</name>
    <dbReference type="NCBI Taxonomy" id="1395130"/>
    <lineage>
        <taxon>Eukaryota</taxon>
        <taxon>Fungi</taxon>
        <taxon>Dikarya</taxon>
        <taxon>Ascomycota</taxon>
        <taxon>Pezizomycotina</taxon>
        <taxon>Dothideomycetes</taxon>
        <taxon>Pleosporomycetidae</taxon>
        <taxon>Pleosporales</taxon>
        <taxon>Massarineae</taxon>
        <taxon>Massarinaceae</taxon>
        <taxon>Massarina</taxon>
    </lineage>
</organism>
<protein>
    <submittedName>
        <fullName evidence="1">Uncharacterized protein</fullName>
    </submittedName>
</protein>
<dbReference type="Gene3D" id="1.20.120.1020">
    <property type="entry name" value="Prion-inhibition and propagation, HeLo domain"/>
    <property type="match status" value="1"/>
</dbReference>
<evidence type="ECO:0000313" key="1">
    <source>
        <dbReference type="EMBL" id="KAF2642217.1"/>
    </source>
</evidence>
<evidence type="ECO:0000313" key="2">
    <source>
        <dbReference type="Proteomes" id="UP000799753"/>
    </source>
</evidence>
<keyword evidence="2" id="KW-1185">Reference proteome</keyword>
<name>A0A6A6S4K0_9PLEO</name>
<reference evidence="1" key="1">
    <citation type="journal article" date="2020" name="Stud. Mycol.">
        <title>101 Dothideomycetes genomes: a test case for predicting lifestyles and emergence of pathogens.</title>
        <authorList>
            <person name="Haridas S."/>
            <person name="Albert R."/>
            <person name="Binder M."/>
            <person name="Bloem J."/>
            <person name="Labutti K."/>
            <person name="Salamov A."/>
            <person name="Andreopoulos B."/>
            <person name="Baker S."/>
            <person name="Barry K."/>
            <person name="Bills G."/>
            <person name="Bluhm B."/>
            <person name="Cannon C."/>
            <person name="Castanera R."/>
            <person name="Culley D."/>
            <person name="Daum C."/>
            <person name="Ezra D."/>
            <person name="Gonzalez J."/>
            <person name="Henrissat B."/>
            <person name="Kuo A."/>
            <person name="Liang C."/>
            <person name="Lipzen A."/>
            <person name="Lutzoni F."/>
            <person name="Magnuson J."/>
            <person name="Mondo S."/>
            <person name="Nolan M."/>
            <person name="Ohm R."/>
            <person name="Pangilinan J."/>
            <person name="Park H.-J."/>
            <person name="Ramirez L."/>
            <person name="Alfaro M."/>
            <person name="Sun H."/>
            <person name="Tritt A."/>
            <person name="Yoshinaga Y."/>
            <person name="Zwiers L.-H."/>
            <person name="Turgeon B."/>
            <person name="Goodwin S."/>
            <person name="Spatafora J."/>
            <person name="Crous P."/>
            <person name="Grigoriev I."/>
        </authorList>
    </citation>
    <scope>NUCLEOTIDE SEQUENCE</scope>
    <source>
        <strain evidence="1">CBS 473.64</strain>
    </source>
</reference>